<keyword evidence="5" id="KW-1185">Reference proteome</keyword>
<dbReference type="Pfam" id="PF01562">
    <property type="entry name" value="Pep_M12B_propep"/>
    <property type="match status" value="1"/>
</dbReference>
<keyword evidence="1" id="KW-1015">Disulfide bond</keyword>
<organism evidence="4 5">
    <name type="scientific">Elysia chlorotica</name>
    <name type="common">Eastern emerald elysia</name>
    <name type="synonym">Sea slug</name>
    <dbReference type="NCBI Taxonomy" id="188477"/>
    <lineage>
        <taxon>Eukaryota</taxon>
        <taxon>Metazoa</taxon>
        <taxon>Spiralia</taxon>
        <taxon>Lophotrochozoa</taxon>
        <taxon>Mollusca</taxon>
        <taxon>Gastropoda</taxon>
        <taxon>Heterobranchia</taxon>
        <taxon>Euthyneura</taxon>
        <taxon>Panpulmonata</taxon>
        <taxon>Sacoglossa</taxon>
        <taxon>Placobranchoidea</taxon>
        <taxon>Plakobranchidae</taxon>
        <taxon>Elysia</taxon>
    </lineage>
</organism>
<dbReference type="InterPro" id="IPR002870">
    <property type="entry name" value="Peptidase_M12B_N"/>
</dbReference>
<evidence type="ECO:0000313" key="5">
    <source>
        <dbReference type="Proteomes" id="UP000271974"/>
    </source>
</evidence>
<sequence length="134" mass="15033">MAVLKVLAFLCCFPCVTAELSERLRYFETVHHVNVRVRSRRSADRPHLEIKDVSFTALGRKFDLMLTPGTPVVGSDFSAKVVHGDGSSSNLYVNLNNFYNGHLAGDESVKADAFMEDGIWTANIYDKDEIYTLE</sequence>
<dbReference type="OrthoDB" id="2131567at2759"/>
<name>A0A433TIP7_ELYCH</name>
<proteinExistence type="predicted"/>
<dbReference type="STRING" id="188477.A0A433TIP7"/>
<gene>
    <name evidence="4" type="ORF">EGW08_010765</name>
</gene>
<reference evidence="4 5" key="1">
    <citation type="submission" date="2019-01" db="EMBL/GenBank/DDBJ databases">
        <title>A draft genome assembly of the solar-powered sea slug Elysia chlorotica.</title>
        <authorList>
            <person name="Cai H."/>
            <person name="Li Q."/>
            <person name="Fang X."/>
            <person name="Li J."/>
            <person name="Curtis N.E."/>
            <person name="Altenburger A."/>
            <person name="Shibata T."/>
            <person name="Feng M."/>
            <person name="Maeda T."/>
            <person name="Schwartz J.A."/>
            <person name="Shigenobu S."/>
            <person name="Lundholm N."/>
            <person name="Nishiyama T."/>
            <person name="Yang H."/>
            <person name="Hasebe M."/>
            <person name="Li S."/>
            <person name="Pierce S.K."/>
            <person name="Wang J."/>
        </authorList>
    </citation>
    <scope>NUCLEOTIDE SEQUENCE [LARGE SCALE GENOMIC DNA]</scope>
    <source>
        <strain evidence="4">EC2010</strain>
        <tissue evidence="4">Whole organism of an adult</tissue>
    </source>
</reference>
<keyword evidence="2" id="KW-0732">Signal</keyword>
<evidence type="ECO:0000259" key="3">
    <source>
        <dbReference type="Pfam" id="PF01562"/>
    </source>
</evidence>
<dbReference type="EMBL" id="RQTK01000336">
    <property type="protein sequence ID" value="RUS81467.1"/>
    <property type="molecule type" value="Genomic_DNA"/>
</dbReference>
<evidence type="ECO:0000256" key="2">
    <source>
        <dbReference type="SAM" id="SignalP"/>
    </source>
</evidence>
<feature type="chain" id="PRO_5018986289" description="Peptidase M12B propeptide domain-containing protein" evidence="2">
    <location>
        <begin position="19"/>
        <end position="134"/>
    </location>
</feature>
<feature type="signal peptide" evidence="2">
    <location>
        <begin position="1"/>
        <end position="18"/>
    </location>
</feature>
<feature type="non-terminal residue" evidence="4">
    <location>
        <position position="134"/>
    </location>
</feature>
<comment type="caution">
    <text evidence="4">The sequence shown here is derived from an EMBL/GenBank/DDBJ whole genome shotgun (WGS) entry which is preliminary data.</text>
</comment>
<evidence type="ECO:0000256" key="1">
    <source>
        <dbReference type="ARBA" id="ARBA00023157"/>
    </source>
</evidence>
<evidence type="ECO:0000313" key="4">
    <source>
        <dbReference type="EMBL" id="RUS81467.1"/>
    </source>
</evidence>
<dbReference type="Proteomes" id="UP000271974">
    <property type="component" value="Unassembled WGS sequence"/>
</dbReference>
<accession>A0A433TIP7</accession>
<dbReference type="AlphaFoldDB" id="A0A433TIP7"/>
<protein>
    <recommendedName>
        <fullName evidence="3">Peptidase M12B propeptide domain-containing protein</fullName>
    </recommendedName>
</protein>
<feature type="domain" description="Peptidase M12B propeptide" evidence="3">
    <location>
        <begin position="28"/>
        <end position="103"/>
    </location>
</feature>